<name>A0A9D4GW89_DREPO</name>
<dbReference type="PANTHER" id="PTHR45828:SF9">
    <property type="entry name" value="CELL WALL INTEGRITY AND STRESS RESPONSE COMPONENT 4-LIKE-RELATED"/>
    <property type="match status" value="1"/>
</dbReference>
<dbReference type="GO" id="GO:0005576">
    <property type="term" value="C:extracellular region"/>
    <property type="evidence" value="ECO:0007669"/>
    <property type="project" value="UniProtKB-SubCell"/>
</dbReference>
<dbReference type="PROSITE" id="PS51019">
    <property type="entry name" value="REELIN"/>
    <property type="match status" value="1"/>
</dbReference>
<reference evidence="12" key="2">
    <citation type="submission" date="2020-11" db="EMBL/GenBank/DDBJ databases">
        <authorList>
            <person name="McCartney M.A."/>
            <person name="Auch B."/>
            <person name="Kono T."/>
            <person name="Mallez S."/>
            <person name="Becker A."/>
            <person name="Gohl D.M."/>
            <person name="Silverstein K.A.T."/>
            <person name="Koren S."/>
            <person name="Bechman K.B."/>
            <person name="Herman A."/>
            <person name="Abrahante J.E."/>
            <person name="Garbe J."/>
        </authorList>
    </citation>
    <scope>NUCLEOTIDE SEQUENCE</scope>
    <source>
        <strain evidence="12">Duluth1</strain>
        <tissue evidence="12">Whole animal</tissue>
    </source>
</reference>
<protein>
    <recommendedName>
        <fullName evidence="11">Reelin domain-containing protein</fullName>
    </recommendedName>
</protein>
<evidence type="ECO:0000256" key="1">
    <source>
        <dbReference type="ARBA" id="ARBA00004613"/>
    </source>
</evidence>
<comment type="subcellular location">
    <subcellularLocation>
        <location evidence="1">Secreted</location>
    </subcellularLocation>
</comment>
<dbReference type="GO" id="GO:0045087">
    <property type="term" value="P:innate immune response"/>
    <property type="evidence" value="ECO:0007669"/>
    <property type="project" value="UniProtKB-KW"/>
</dbReference>
<keyword evidence="5" id="KW-0399">Innate immunity</keyword>
<dbReference type="InterPro" id="IPR051237">
    <property type="entry name" value="Ferric-chelate_Red/DefProt"/>
</dbReference>
<keyword evidence="13" id="KW-1185">Reference proteome</keyword>
<evidence type="ECO:0000256" key="5">
    <source>
        <dbReference type="ARBA" id="ARBA00022588"/>
    </source>
</evidence>
<keyword evidence="8" id="KW-0044">Antibiotic</keyword>
<reference evidence="12" key="1">
    <citation type="journal article" date="2019" name="bioRxiv">
        <title>The Genome of the Zebra Mussel, Dreissena polymorpha: A Resource for Invasive Species Research.</title>
        <authorList>
            <person name="McCartney M.A."/>
            <person name="Auch B."/>
            <person name="Kono T."/>
            <person name="Mallez S."/>
            <person name="Zhang Y."/>
            <person name="Obille A."/>
            <person name="Becker A."/>
            <person name="Abrahante J.E."/>
            <person name="Garbe J."/>
            <person name="Badalamenti J.P."/>
            <person name="Herman A."/>
            <person name="Mangelson H."/>
            <person name="Liachko I."/>
            <person name="Sullivan S."/>
            <person name="Sone E.D."/>
            <person name="Koren S."/>
            <person name="Silverstein K.A.T."/>
            <person name="Beckman K.B."/>
            <person name="Gohl D.M."/>
        </authorList>
    </citation>
    <scope>NUCLEOTIDE SEQUENCE</scope>
    <source>
        <strain evidence="12">Duluth1</strain>
        <tissue evidence="12">Whole animal</tissue>
    </source>
</reference>
<gene>
    <name evidence="12" type="ORF">DPMN_126016</name>
</gene>
<evidence type="ECO:0000256" key="2">
    <source>
        <dbReference type="ARBA" id="ARBA00008501"/>
    </source>
</evidence>
<evidence type="ECO:0000256" key="10">
    <source>
        <dbReference type="SAM" id="SignalP"/>
    </source>
</evidence>
<dbReference type="Gene3D" id="2.60.40.4060">
    <property type="entry name" value="Reeler domain"/>
    <property type="match status" value="1"/>
</dbReference>
<keyword evidence="3" id="KW-0964">Secreted</keyword>
<evidence type="ECO:0000256" key="6">
    <source>
        <dbReference type="ARBA" id="ARBA00022729"/>
    </source>
</evidence>
<dbReference type="EMBL" id="JAIWYP010000005">
    <property type="protein sequence ID" value="KAH3824185.1"/>
    <property type="molecule type" value="Genomic_DNA"/>
</dbReference>
<dbReference type="Proteomes" id="UP000828390">
    <property type="component" value="Unassembled WGS sequence"/>
</dbReference>
<dbReference type="Pfam" id="PF02014">
    <property type="entry name" value="Reeler"/>
    <property type="match status" value="1"/>
</dbReference>
<dbReference type="InterPro" id="IPR002861">
    <property type="entry name" value="Reeler_dom"/>
</dbReference>
<evidence type="ECO:0000256" key="9">
    <source>
        <dbReference type="SAM" id="MobiDB-lite"/>
    </source>
</evidence>
<dbReference type="InterPro" id="IPR042307">
    <property type="entry name" value="Reeler_sf"/>
</dbReference>
<evidence type="ECO:0000256" key="7">
    <source>
        <dbReference type="ARBA" id="ARBA00022859"/>
    </source>
</evidence>
<feature type="region of interest" description="Disordered" evidence="9">
    <location>
        <begin position="282"/>
        <end position="351"/>
    </location>
</feature>
<dbReference type="GO" id="GO:0042742">
    <property type="term" value="P:defense response to bacterium"/>
    <property type="evidence" value="ECO:0007669"/>
    <property type="project" value="UniProtKB-KW"/>
</dbReference>
<accession>A0A9D4GW89</accession>
<feature type="region of interest" description="Disordered" evidence="9">
    <location>
        <begin position="392"/>
        <end position="420"/>
    </location>
</feature>
<evidence type="ECO:0000259" key="11">
    <source>
        <dbReference type="PROSITE" id="PS51019"/>
    </source>
</evidence>
<evidence type="ECO:0000313" key="13">
    <source>
        <dbReference type="Proteomes" id="UP000828390"/>
    </source>
</evidence>
<keyword evidence="4" id="KW-0929">Antimicrobial</keyword>
<comment type="similarity">
    <text evidence="2">Belongs to the insect defense protein family.</text>
</comment>
<proteinExistence type="inferred from homology"/>
<comment type="caution">
    <text evidence="12">The sequence shown here is derived from an EMBL/GenBank/DDBJ whole genome shotgun (WGS) entry which is preliminary data.</text>
</comment>
<keyword evidence="7" id="KW-0391">Immunity</keyword>
<dbReference type="GO" id="GO:0016020">
    <property type="term" value="C:membrane"/>
    <property type="evidence" value="ECO:0007669"/>
    <property type="project" value="TreeGrafter"/>
</dbReference>
<evidence type="ECO:0000313" key="12">
    <source>
        <dbReference type="EMBL" id="KAH3824185.1"/>
    </source>
</evidence>
<evidence type="ECO:0000256" key="4">
    <source>
        <dbReference type="ARBA" id="ARBA00022529"/>
    </source>
</evidence>
<dbReference type="PANTHER" id="PTHR45828">
    <property type="entry name" value="CYTOCHROME B561/FERRIC REDUCTASE TRANSMEMBRANE"/>
    <property type="match status" value="1"/>
</dbReference>
<organism evidence="12 13">
    <name type="scientific">Dreissena polymorpha</name>
    <name type="common">Zebra mussel</name>
    <name type="synonym">Mytilus polymorpha</name>
    <dbReference type="NCBI Taxonomy" id="45954"/>
    <lineage>
        <taxon>Eukaryota</taxon>
        <taxon>Metazoa</taxon>
        <taxon>Spiralia</taxon>
        <taxon>Lophotrochozoa</taxon>
        <taxon>Mollusca</taxon>
        <taxon>Bivalvia</taxon>
        <taxon>Autobranchia</taxon>
        <taxon>Heteroconchia</taxon>
        <taxon>Euheterodonta</taxon>
        <taxon>Imparidentia</taxon>
        <taxon>Neoheterodontei</taxon>
        <taxon>Myida</taxon>
        <taxon>Dreissenoidea</taxon>
        <taxon>Dreissenidae</taxon>
        <taxon>Dreissena</taxon>
    </lineage>
</organism>
<dbReference type="CDD" id="cd08544">
    <property type="entry name" value="Reeler"/>
    <property type="match status" value="1"/>
</dbReference>
<evidence type="ECO:0000256" key="3">
    <source>
        <dbReference type="ARBA" id="ARBA00022525"/>
    </source>
</evidence>
<feature type="chain" id="PRO_5039314754" description="Reelin domain-containing protein" evidence="10">
    <location>
        <begin position="19"/>
        <end position="443"/>
    </location>
</feature>
<sequence>MWLRALFLVSCSYHVTWGYSTGAPTRSCGDMTPGHGSPINTDQVLFLVEVSKTRYAPNERIYVRIRGCGLAKFKGFMIQPRSAVYPDRPAFLGAFLRVRGTRYECVRSGAVFTHSDNSEKNTLTLTWIAPPGPAGHVVFRVTFVQSFTNYWVGINSPVVYDGVSRDLTMMQAYSLQSATDQSCLPTRPPATTTIRPTTTTIRPTTTTIIRATTARFLPTPRAPSATTARFIPTPRAPVFIAGTTTTSPARRPPATEAPWPAEFGITDSFLDGFYSAIASTTTRRQQLTSTSTTTQRHTTTMRPTTSTQPPQTTTLYPTTTLSTTTTTTQRPTTSTTTTLPTPAPTTQLQATSTERLPPVVPTDYDFGGLDPAIDLYTTTESAGVIMDTTTFRPTTKAPTTTTTTTTRPTTTTTQRPTTTIAPTTTTRATTTRETIFIYFFQIF</sequence>
<dbReference type="AlphaFoldDB" id="A0A9D4GW89"/>
<feature type="signal peptide" evidence="10">
    <location>
        <begin position="1"/>
        <end position="18"/>
    </location>
</feature>
<keyword evidence="6 10" id="KW-0732">Signal</keyword>
<evidence type="ECO:0000256" key="8">
    <source>
        <dbReference type="ARBA" id="ARBA00023022"/>
    </source>
</evidence>
<feature type="domain" description="Reelin" evidence="11">
    <location>
        <begin position="9"/>
        <end position="176"/>
    </location>
</feature>